<evidence type="ECO:0000256" key="5">
    <source>
        <dbReference type="ARBA" id="ARBA00023242"/>
    </source>
</evidence>
<evidence type="ECO:0000313" key="6">
    <source>
        <dbReference type="EMBL" id="KAJ1607501.1"/>
    </source>
</evidence>
<dbReference type="PANTHER" id="PTHR11024">
    <property type="entry name" value="NUCLEAR PORE COMPLEX PROTEIN SEC13 / SEH1 FAMILY MEMBER"/>
    <property type="match status" value="1"/>
</dbReference>
<evidence type="ECO:0000256" key="4">
    <source>
        <dbReference type="ARBA" id="ARBA00022737"/>
    </source>
</evidence>
<dbReference type="InterPro" id="IPR015943">
    <property type="entry name" value="WD40/YVTN_repeat-like_dom_sf"/>
</dbReference>
<keyword evidence="2" id="KW-0813">Transport</keyword>
<organism evidence="6">
    <name type="scientific">Cryptosporidium canis</name>
    <dbReference type="NCBI Taxonomy" id="195482"/>
    <lineage>
        <taxon>Eukaryota</taxon>
        <taxon>Sar</taxon>
        <taxon>Alveolata</taxon>
        <taxon>Apicomplexa</taxon>
        <taxon>Conoidasida</taxon>
        <taxon>Coccidia</taxon>
        <taxon>Eucoccidiorida</taxon>
        <taxon>Eimeriorina</taxon>
        <taxon>Cryptosporidiidae</taxon>
        <taxon>Cryptosporidium</taxon>
    </lineage>
</organism>
<dbReference type="GO" id="GO:0031080">
    <property type="term" value="C:nuclear pore outer ring"/>
    <property type="evidence" value="ECO:0007669"/>
    <property type="project" value="TreeGrafter"/>
</dbReference>
<name>A0A9D5DIF2_9CRYT</name>
<accession>A0A9D5DIF2</accession>
<dbReference type="OrthoDB" id="339366at2759"/>
<dbReference type="GO" id="GO:0005198">
    <property type="term" value="F:structural molecule activity"/>
    <property type="evidence" value="ECO:0007669"/>
    <property type="project" value="InterPro"/>
</dbReference>
<dbReference type="EMBL" id="JAPCXC010000058">
    <property type="protein sequence ID" value="KAJ1607501.1"/>
    <property type="molecule type" value="Genomic_DNA"/>
</dbReference>
<evidence type="ECO:0000256" key="3">
    <source>
        <dbReference type="ARBA" id="ARBA00022574"/>
    </source>
</evidence>
<dbReference type="InterPro" id="IPR036322">
    <property type="entry name" value="WD40_repeat_dom_sf"/>
</dbReference>
<keyword evidence="3" id="KW-0853">WD repeat</keyword>
<comment type="caution">
    <text evidence="6">The sequence shown here is derived from an EMBL/GenBank/DDBJ whole genome shotgun (WGS) entry which is preliminary data.</text>
</comment>
<protein>
    <submittedName>
        <fullName evidence="6">WD40 protein</fullName>
    </submittedName>
</protein>
<dbReference type="AlphaFoldDB" id="A0A9D5DIF2"/>
<dbReference type="Proteomes" id="UP001067231">
    <property type="component" value="Unassembled WGS sequence"/>
</dbReference>
<proteinExistence type="predicted"/>
<dbReference type="GO" id="GO:0006606">
    <property type="term" value="P:protein import into nucleus"/>
    <property type="evidence" value="ECO:0007669"/>
    <property type="project" value="TreeGrafter"/>
</dbReference>
<dbReference type="SUPFAM" id="SSF50978">
    <property type="entry name" value="WD40 repeat-like"/>
    <property type="match status" value="1"/>
</dbReference>
<keyword evidence="5" id="KW-0539">Nucleus</keyword>
<reference evidence="6" key="1">
    <citation type="submission" date="2022-10" db="EMBL/GenBank/DDBJ databases">
        <title>Adaptive evolution leads to modifications in subtelomeric GC content in a zoonotic Cryptosporidium species.</title>
        <authorList>
            <person name="Li J."/>
            <person name="Feng Y."/>
            <person name="Xiao L."/>
        </authorList>
    </citation>
    <scope>NUCLEOTIDE SEQUENCE</scope>
    <source>
        <strain evidence="6">33844</strain>
    </source>
</reference>
<dbReference type="Gene3D" id="2.130.10.10">
    <property type="entry name" value="YVTN repeat-like/Quinoprotein amine dehydrogenase"/>
    <property type="match status" value="1"/>
</dbReference>
<dbReference type="PANTHER" id="PTHR11024:SF2">
    <property type="entry name" value="PROTEIN SEC13 HOMOLOG"/>
    <property type="match status" value="1"/>
</dbReference>
<gene>
    <name evidence="6" type="ORF">OJ253_2292</name>
</gene>
<dbReference type="InterPro" id="IPR037363">
    <property type="entry name" value="Sec13/Seh1_fam"/>
</dbReference>
<comment type="subcellular location">
    <subcellularLocation>
        <location evidence="1">Nucleus</location>
    </subcellularLocation>
</comment>
<dbReference type="GO" id="GO:0090114">
    <property type="term" value="P:COPII-coated vesicle budding"/>
    <property type="evidence" value="ECO:0007669"/>
    <property type="project" value="TreeGrafter"/>
</dbReference>
<evidence type="ECO:0000256" key="2">
    <source>
        <dbReference type="ARBA" id="ARBA00022448"/>
    </source>
</evidence>
<sequence>MIFCDIINEIKKNEYITEISYHPSGNRLLISDVKQNFHIFDLLPHFSSSTSFRLMWVESSIIYDNSISGMISRISWAPECFGQLFVAGTTERSISIWFETRKGYNDACHLIRNQNMFEGELNVERYANIQVIGDNSWRLLTTFSPFKGKISSIKFADKDHGLIFAACDSSGVVGVFKCINLANKVEWDLETIRVRKNDHILDLNTVNSEECICCLDWIPYKISTWLGITVAINNHIYTFIKKSRFWTCIETIAVNNVGAIKDVSWSKLALFSDNYKFASLHEDNTLIIWRCVEPIKLNDLERKRTISQLKKFEMTGMTERIYWHPLGQILACIECNGHAQPKGGKLTNLGKNISFFSDKMLIHSLINTLGVCPP</sequence>
<evidence type="ECO:0000256" key="1">
    <source>
        <dbReference type="ARBA" id="ARBA00004123"/>
    </source>
</evidence>
<dbReference type="GO" id="GO:0030127">
    <property type="term" value="C:COPII vesicle coat"/>
    <property type="evidence" value="ECO:0007669"/>
    <property type="project" value="TreeGrafter"/>
</dbReference>
<keyword evidence="4" id="KW-0677">Repeat</keyword>